<evidence type="ECO:0000256" key="8">
    <source>
        <dbReference type="SAM" id="Phobius"/>
    </source>
</evidence>
<keyword evidence="7" id="KW-0813">Transport</keyword>
<dbReference type="Pfam" id="PF02472">
    <property type="entry name" value="ExbD"/>
    <property type="match status" value="1"/>
</dbReference>
<evidence type="ECO:0000256" key="4">
    <source>
        <dbReference type="ARBA" id="ARBA00022692"/>
    </source>
</evidence>
<reference evidence="9 10" key="1">
    <citation type="submission" date="2016-10" db="EMBL/GenBank/DDBJ databases">
        <authorList>
            <person name="Varghese N."/>
            <person name="Submissions S."/>
        </authorList>
    </citation>
    <scope>NUCLEOTIDE SEQUENCE [LARGE SCALE GENOMIC DNA]</scope>
    <source>
        <strain evidence="9 10">FF3</strain>
    </source>
</reference>
<dbReference type="RefSeq" id="WP_074836853.1">
    <property type="nucleotide sequence ID" value="NZ_CATMKJ010000007.1"/>
</dbReference>
<feature type="transmembrane region" description="Helical" evidence="8">
    <location>
        <begin position="15"/>
        <end position="35"/>
    </location>
</feature>
<comment type="similarity">
    <text evidence="2 7">Belongs to the ExbD/TolR family.</text>
</comment>
<keyword evidence="6 8" id="KW-0472">Membrane</keyword>
<sequence>MIRKPRPRNKGEPTIALINIVFLMLIFFLVAGTLARPLDKQLTLVRTADLAGTAPADALVIHADGRLTWRGAETASPEAFFDAQPPESRALVRLVPDRDLPATDLLRIGRALRAAGAARVVLVTERGLAS</sequence>
<evidence type="ECO:0000313" key="10">
    <source>
        <dbReference type="Proteomes" id="UP000182932"/>
    </source>
</evidence>
<evidence type="ECO:0000313" key="9">
    <source>
        <dbReference type="EMBL" id="SEJ62372.1"/>
    </source>
</evidence>
<keyword evidence="7" id="KW-0653">Protein transport</keyword>
<dbReference type="GO" id="GO:0022857">
    <property type="term" value="F:transmembrane transporter activity"/>
    <property type="evidence" value="ECO:0007669"/>
    <property type="project" value="InterPro"/>
</dbReference>
<dbReference type="EMBL" id="FNYY01000008">
    <property type="protein sequence ID" value="SEJ62372.1"/>
    <property type="molecule type" value="Genomic_DNA"/>
</dbReference>
<dbReference type="GO" id="GO:0015031">
    <property type="term" value="P:protein transport"/>
    <property type="evidence" value="ECO:0007669"/>
    <property type="project" value="UniProtKB-KW"/>
</dbReference>
<evidence type="ECO:0000256" key="6">
    <source>
        <dbReference type="ARBA" id="ARBA00023136"/>
    </source>
</evidence>
<proteinExistence type="inferred from homology"/>
<dbReference type="Proteomes" id="UP000182932">
    <property type="component" value="Unassembled WGS sequence"/>
</dbReference>
<name>A0A975WAN7_9RHOB</name>
<gene>
    <name evidence="9" type="ORF">SAMN04487940_10827</name>
</gene>
<protein>
    <submittedName>
        <fullName evidence="9">Biopolymer transport protein ExbD</fullName>
    </submittedName>
</protein>
<evidence type="ECO:0000256" key="1">
    <source>
        <dbReference type="ARBA" id="ARBA00004162"/>
    </source>
</evidence>
<accession>A0A975WAN7</accession>
<comment type="subcellular location">
    <subcellularLocation>
        <location evidence="1">Cell membrane</location>
        <topology evidence="1">Single-pass membrane protein</topology>
    </subcellularLocation>
    <subcellularLocation>
        <location evidence="7">Cell membrane</location>
        <topology evidence="7">Single-pass type II membrane protein</topology>
    </subcellularLocation>
</comment>
<comment type="caution">
    <text evidence="9">The sequence shown here is derived from an EMBL/GenBank/DDBJ whole genome shotgun (WGS) entry which is preliminary data.</text>
</comment>
<organism evidence="9 10">
    <name type="scientific">Marinovum algicola</name>
    <dbReference type="NCBI Taxonomy" id="42444"/>
    <lineage>
        <taxon>Bacteria</taxon>
        <taxon>Pseudomonadati</taxon>
        <taxon>Pseudomonadota</taxon>
        <taxon>Alphaproteobacteria</taxon>
        <taxon>Rhodobacterales</taxon>
        <taxon>Roseobacteraceae</taxon>
        <taxon>Marinovum</taxon>
    </lineage>
</organism>
<evidence type="ECO:0000256" key="7">
    <source>
        <dbReference type="RuleBase" id="RU003879"/>
    </source>
</evidence>
<keyword evidence="5 8" id="KW-1133">Transmembrane helix</keyword>
<keyword evidence="10" id="KW-1185">Reference proteome</keyword>
<dbReference type="GO" id="GO:0005886">
    <property type="term" value="C:plasma membrane"/>
    <property type="evidence" value="ECO:0007669"/>
    <property type="project" value="UniProtKB-SubCell"/>
</dbReference>
<keyword evidence="3" id="KW-1003">Cell membrane</keyword>
<evidence type="ECO:0000256" key="2">
    <source>
        <dbReference type="ARBA" id="ARBA00005811"/>
    </source>
</evidence>
<dbReference type="InterPro" id="IPR003400">
    <property type="entry name" value="ExbD"/>
</dbReference>
<keyword evidence="4 7" id="KW-0812">Transmembrane</keyword>
<dbReference type="AlphaFoldDB" id="A0A975WAN7"/>
<evidence type="ECO:0000256" key="3">
    <source>
        <dbReference type="ARBA" id="ARBA00022475"/>
    </source>
</evidence>
<evidence type="ECO:0000256" key="5">
    <source>
        <dbReference type="ARBA" id="ARBA00022989"/>
    </source>
</evidence>
<dbReference type="GeneID" id="80818699"/>